<evidence type="ECO:0000256" key="1">
    <source>
        <dbReference type="ARBA" id="ARBA00007637"/>
    </source>
</evidence>
<protein>
    <submittedName>
        <fullName evidence="3">NAD(P)-dependent oxidoreductase</fullName>
    </submittedName>
</protein>
<evidence type="ECO:0000313" key="4">
    <source>
        <dbReference type="Proteomes" id="UP000290365"/>
    </source>
</evidence>
<name>A0A4P6JTI3_KTERU</name>
<dbReference type="KEGG" id="kbs:EPA93_23315"/>
<sequence>MRVLITGSSGRLGAAIAARLAGQHEPIGLDLVAGPWTHYVRSVQDKRAIAQIVKQVDAIIHTASLHQPQLATHSPAEFIAINVTGTHNLIEAAAASGIQRFIYTSTTSLYGHALAHPNEAVWVTEKLQLRPRDIYDSTKITAEKLCLQLAARLHIPVTCLRISRFFPEEPRTQAIHRLYRGVDLHDAATAHVLALTKPDLSSDIFNIAARSPFQKSDTPLLLRNAPEVLRHRVPDIEATFARLDWSLPQSIDRVYVIEKAERLLGYQPRYNFHEHLQQQGYL</sequence>
<organism evidence="3 4">
    <name type="scientific">Ktedonosporobacter rubrisoli</name>
    <dbReference type="NCBI Taxonomy" id="2509675"/>
    <lineage>
        <taxon>Bacteria</taxon>
        <taxon>Bacillati</taxon>
        <taxon>Chloroflexota</taxon>
        <taxon>Ktedonobacteria</taxon>
        <taxon>Ktedonobacterales</taxon>
        <taxon>Ktedonosporobacteraceae</taxon>
        <taxon>Ktedonosporobacter</taxon>
    </lineage>
</organism>
<dbReference type="PANTHER" id="PTHR43000">
    <property type="entry name" value="DTDP-D-GLUCOSE 4,6-DEHYDRATASE-RELATED"/>
    <property type="match status" value="1"/>
</dbReference>
<dbReference type="CDD" id="cd08946">
    <property type="entry name" value="SDR_e"/>
    <property type="match status" value="1"/>
</dbReference>
<dbReference type="SUPFAM" id="SSF51735">
    <property type="entry name" value="NAD(P)-binding Rossmann-fold domains"/>
    <property type="match status" value="1"/>
</dbReference>
<dbReference type="RefSeq" id="WP_129889807.1">
    <property type="nucleotide sequence ID" value="NZ_CP035758.1"/>
</dbReference>
<dbReference type="InterPro" id="IPR001509">
    <property type="entry name" value="Epimerase_deHydtase"/>
</dbReference>
<dbReference type="Proteomes" id="UP000290365">
    <property type="component" value="Chromosome"/>
</dbReference>
<comment type="similarity">
    <text evidence="1">Belongs to the NAD(P)-dependent epimerase/dehydratase family.</text>
</comment>
<proteinExistence type="inferred from homology"/>
<accession>A0A4P6JTI3</accession>
<dbReference type="AlphaFoldDB" id="A0A4P6JTI3"/>
<dbReference type="Gene3D" id="3.40.50.720">
    <property type="entry name" value="NAD(P)-binding Rossmann-like Domain"/>
    <property type="match status" value="1"/>
</dbReference>
<keyword evidence="4" id="KW-1185">Reference proteome</keyword>
<reference evidence="3 4" key="1">
    <citation type="submission" date="2019-01" db="EMBL/GenBank/DDBJ databases">
        <title>Ktedonosporobacter rubrisoli SCAWS-G2.</title>
        <authorList>
            <person name="Huang Y."/>
            <person name="Yan B."/>
        </authorList>
    </citation>
    <scope>NUCLEOTIDE SEQUENCE [LARGE SCALE GENOMIC DNA]</scope>
    <source>
        <strain evidence="3 4">SCAWS-G2</strain>
    </source>
</reference>
<dbReference type="OrthoDB" id="142826at2"/>
<dbReference type="InterPro" id="IPR036291">
    <property type="entry name" value="NAD(P)-bd_dom_sf"/>
</dbReference>
<evidence type="ECO:0000313" key="3">
    <source>
        <dbReference type="EMBL" id="QBD78754.1"/>
    </source>
</evidence>
<dbReference type="EMBL" id="CP035758">
    <property type="protein sequence ID" value="QBD78754.1"/>
    <property type="molecule type" value="Genomic_DNA"/>
</dbReference>
<gene>
    <name evidence="3" type="ORF">EPA93_23315</name>
</gene>
<feature type="domain" description="NAD-dependent epimerase/dehydratase" evidence="2">
    <location>
        <begin position="3"/>
        <end position="169"/>
    </location>
</feature>
<evidence type="ECO:0000259" key="2">
    <source>
        <dbReference type="Pfam" id="PF01370"/>
    </source>
</evidence>
<dbReference type="Pfam" id="PF01370">
    <property type="entry name" value="Epimerase"/>
    <property type="match status" value="1"/>
</dbReference>